<dbReference type="InterPro" id="IPR029063">
    <property type="entry name" value="SAM-dependent_MTases_sf"/>
</dbReference>
<organism evidence="1">
    <name type="scientific">viral metagenome</name>
    <dbReference type="NCBI Taxonomy" id="1070528"/>
    <lineage>
        <taxon>unclassified sequences</taxon>
        <taxon>metagenomes</taxon>
        <taxon>organismal metagenomes</taxon>
    </lineage>
</organism>
<reference evidence="1" key="1">
    <citation type="journal article" date="2020" name="Nature">
        <title>Giant virus diversity and host interactions through global metagenomics.</title>
        <authorList>
            <person name="Schulz F."/>
            <person name="Roux S."/>
            <person name="Paez-Espino D."/>
            <person name="Jungbluth S."/>
            <person name="Walsh D.A."/>
            <person name="Denef V.J."/>
            <person name="McMahon K.D."/>
            <person name="Konstantinidis K.T."/>
            <person name="Eloe-Fadrosh E.A."/>
            <person name="Kyrpides N.C."/>
            <person name="Woyke T."/>
        </authorList>
    </citation>
    <scope>NUCLEOTIDE SEQUENCE</scope>
    <source>
        <strain evidence="1">GVMAG-S-1064190-84</strain>
    </source>
</reference>
<dbReference type="Gene3D" id="3.40.50.150">
    <property type="entry name" value="Vaccinia Virus protein VP39"/>
    <property type="match status" value="1"/>
</dbReference>
<dbReference type="EMBL" id="MN740699">
    <property type="protein sequence ID" value="QHU08897.1"/>
    <property type="molecule type" value="Genomic_DNA"/>
</dbReference>
<evidence type="ECO:0000313" key="1">
    <source>
        <dbReference type="EMBL" id="QHU08897.1"/>
    </source>
</evidence>
<dbReference type="AlphaFoldDB" id="A0A6C0JWY7"/>
<accession>A0A6C0JWY7</accession>
<name>A0A6C0JWY7_9ZZZZ</name>
<proteinExistence type="predicted"/>
<evidence type="ECO:0008006" key="2">
    <source>
        <dbReference type="Google" id="ProtNLM"/>
    </source>
</evidence>
<protein>
    <recommendedName>
        <fullName evidence="2">Methyltransferase</fullName>
    </recommendedName>
</protein>
<sequence>MNDIKIFLDFGTDDGKELLKYIDKFNMYTGWKILGFEFDPVKFERLKKEVVPEHSNLDVYDFIATDKIIKFDLSDKNESDWTPWSNNVALEKYRNIGRVKCFDVRMFLREFFFKSDHIVVRMNIAGAEYQLLEHLIQHDIIDYIDELYISFHSKNFDNKQDILRRESKILDTLIQKNVKYHVID</sequence>